<evidence type="ECO:0000313" key="2">
    <source>
        <dbReference type="EMBL" id="OJA09233.1"/>
    </source>
</evidence>
<evidence type="ECO:0000256" key="1">
    <source>
        <dbReference type="SAM" id="MobiDB-lite"/>
    </source>
</evidence>
<proteinExistence type="predicted"/>
<name>A0A1J8Q6E9_9AGAM</name>
<reference evidence="2 3" key="1">
    <citation type="submission" date="2016-03" db="EMBL/GenBank/DDBJ databases">
        <title>Comparative genomics of the ectomycorrhizal sister species Rhizopogon vinicolor and Rhizopogon vesiculosus (Basidiomycota: Boletales) reveals a divergence of the mating type B locus.</title>
        <authorList>
            <person name="Mujic A.B."/>
            <person name="Kuo A."/>
            <person name="Tritt A."/>
            <person name="Lipzen A."/>
            <person name="Chen C."/>
            <person name="Johnson J."/>
            <person name="Sharma A."/>
            <person name="Barry K."/>
            <person name="Grigoriev I.V."/>
            <person name="Spatafora J.W."/>
        </authorList>
    </citation>
    <scope>NUCLEOTIDE SEQUENCE [LARGE SCALE GENOMIC DNA]</scope>
    <source>
        <strain evidence="2 3">AM-OR11-056</strain>
    </source>
</reference>
<evidence type="ECO:0000313" key="3">
    <source>
        <dbReference type="Proteomes" id="UP000183567"/>
    </source>
</evidence>
<dbReference type="AlphaFoldDB" id="A0A1J8Q6E9"/>
<accession>A0A1J8Q6E9</accession>
<dbReference type="EMBL" id="LVVM01005983">
    <property type="protein sequence ID" value="OJA09233.1"/>
    <property type="molecule type" value="Genomic_DNA"/>
</dbReference>
<gene>
    <name evidence="2" type="ORF">AZE42_11760</name>
</gene>
<dbReference type="Proteomes" id="UP000183567">
    <property type="component" value="Unassembled WGS sequence"/>
</dbReference>
<feature type="compositionally biased region" description="Polar residues" evidence="1">
    <location>
        <begin position="274"/>
        <end position="286"/>
    </location>
</feature>
<protein>
    <submittedName>
        <fullName evidence="2">Uncharacterized protein</fullName>
    </submittedName>
</protein>
<comment type="caution">
    <text evidence="2">The sequence shown here is derived from an EMBL/GenBank/DDBJ whole genome shotgun (WGS) entry which is preliminary data.</text>
</comment>
<dbReference type="OrthoDB" id="2634326at2759"/>
<sequence>MDFILEFHHFEDEDLQVRADGHFGIVDCFQRPQGYDELFPHTACIPHKESFPFPHPLHWVWFTPNQDDFIPVPGNSFPVGTLAQDKVQGLQSLLKLTQGHIRDYRLAYPDRGTVVHTRVLSLRNAIIQLKTHPLTFCDLLIFVTDAQHLFLDIYSYIDFINIVQPQMQIGDKCTSVNLEWMGAFMESHDNCNKLFTAGIPVWYVHARAYIPPNMTVIKPVLLTCPDQIVISMFMDGRKVHPFEVIHRGKGGRNCHIQIRWLYAGTTSKDPESDILSQPSCSSSNPPASGKAPPQKRGKQKNQPYSLGARPAHSAQSGESRDKWKDPETPYLPPVNLHWDYAMKNVIKTQSRVHTPYVIDRGYRFPKPALLLSPKLPERLQAYLANWLPCRSLWIGQINHDPLCNYPSPQVWQDFLGSPTVEEKQKLVMRNLFGDDLLDTQGDTFSSEGVVEFRGEQISVTSLASPPVLLIQKITWELFELGFWYELKDLDRYLAWACWADDPVGREELLHGIFPGEAGLLMWSEPFPLDNYGLWNNMLWAVFRTLKISDNFFVIGTMSRLVS</sequence>
<keyword evidence="3" id="KW-1185">Reference proteome</keyword>
<feature type="region of interest" description="Disordered" evidence="1">
    <location>
        <begin position="269"/>
        <end position="326"/>
    </location>
</feature>
<organism evidence="2 3">
    <name type="scientific">Rhizopogon vesiculosus</name>
    <dbReference type="NCBI Taxonomy" id="180088"/>
    <lineage>
        <taxon>Eukaryota</taxon>
        <taxon>Fungi</taxon>
        <taxon>Dikarya</taxon>
        <taxon>Basidiomycota</taxon>
        <taxon>Agaricomycotina</taxon>
        <taxon>Agaricomycetes</taxon>
        <taxon>Agaricomycetidae</taxon>
        <taxon>Boletales</taxon>
        <taxon>Suillineae</taxon>
        <taxon>Rhizopogonaceae</taxon>
        <taxon>Rhizopogon</taxon>
    </lineage>
</organism>